<evidence type="ECO:0000256" key="4">
    <source>
        <dbReference type="ARBA" id="ARBA00022617"/>
    </source>
</evidence>
<keyword evidence="4" id="KW-0349">Heme</keyword>
<dbReference type="PRINTS" id="PR00464">
    <property type="entry name" value="EP450II"/>
</dbReference>
<evidence type="ECO:0000313" key="10">
    <source>
        <dbReference type="Proteomes" id="UP000186601"/>
    </source>
</evidence>
<dbReference type="GO" id="GO:0020037">
    <property type="term" value="F:heme binding"/>
    <property type="evidence" value="ECO:0007669"/>
    <property type="project" value="InterPro"/>
</dbReference>
<sequence>MLRGIKPNCKVATNVFFHTHLNEIDMSESMIRILPRSSYQNEPKLAAWVQTTVLHRDGPSSADFMEIIATFTPCTSMTMLSRHSKSNCSFLSEGPLVVPQCSRRDDDVEGHLNIYQLTSLTHNDTRASKSKDSKSLCSQDGTFARSHPHLRKAGFVLVGITPGHAASVRLTCPSGNVRQFGYQKNAGDLDFAWMNEYGAAYRIGGTLGEDILMVSDPKALQHMLHKSGYNYPKNVETTVGVRLVSGKGILWASGHTHQRQRKIMSPAFTAPQLKSFLPLFRRISGKMCQQWNEEYFSKSPAGQTIAVNTWLARVTLDVIGEAAFDFKFGALDDDENEVSEVYKNMFVDSVMHPTIWNTLFRSFWRHMPSALLEYVGYIPTREYTRFRKAMQVIGRVSKQLIDEKTKSYSDGDDTRKDAMSVLVRANISENPKTRISEEEMISQMAVLILAGHETTASTSTWFLWELAKHPEFQDKLREEVMAVRSQISARGDSELTIEDLDGMVYLPAAMKETLRFHPIVYHLGREAAKDDVIPLSKPIYGKSGEMISEIPVTAGQNIMISICAYNRLPDVWGNDANEWNPMRFVDASDEKQVKVGILANFVIEMQAIMFDLVENFKFALAEDKPEILRVPMGIMGPMVEGKMHEGVQLPLRVTPLN</sequence>
<name>A0A2R6RLL7_9APHY</name>
<dbReference type="STRING" id="98765.A0A2R6RLL7"/>
<accession>A0A2R6RLL7</accession>
<dbReference type="InterPro" id="IPR036396">
    <property type="entry name" value="Cyt_P450_sf"/>
</dbReference>
<dbReference type="InterPro" id="IPR002402">
    <property type="entry name" value="Cyt_P450_E_grp-II"/>
</dbReference>
<dbReference type="InterPro" id="IPR050121">
    <property type="entry name" value="Cytochrome_P450_monoxygenase"/>
</dbReference>
<dbReference type="PRINTS" id="PR00385">
    <property type="entry name" value="P450"/>
</dbReference>
<evidence type="ECO:0008006" key="11">
    <source>
        <dbReference type="Google" id="ProtNLM"/>
    </source>
</evidence>
<dbReference type="PANTHER" id="PTHR24305">
    <property type="entry name" value="CYTOCHROME P450"/>
    <property type="match status" value="1"/>
</dbReference>
<dbReference type="Pfam" id="PF00067">
    <property type="entry name" value="p450"/>
    <property type="match status" value="1"/>
</dbReference>
<evidence type="ECO:0000313" key="9">
    <source>
        <dbReference type="EMBL" id="PSS30875.1"/>
    </source>
</evidence>
<evidence type="ECO:0000256" key="2">
    <source>
        <dbReference type="ARBA" id="ARBA00005179"/>
    </source>
</evidence>
<keyword evidence="7" id="KW-0408">Iron</keyword>
<comment type="caution">
    <text evidence="9">The sequence shown here is derived from an EMBL/GenBank/DDBJ whole genome shotgun (WGS) entry which is preliminary data.</text>
</comment>
<dbReference type="GO" id="GO:0016705">
    <property type="term" value="F:oxidoreductase activity, acting on paired donors, with incorporation or reduction of molecular oxygen"/>
    <property type="evidence" value="ECO:0007669"/>
    <property type="project" value="InterPro"/>
</dbReference>
<dbReference type="SUPFAM" id="SSF48264">
    <property type="entry name" value="Cytochrome P450"/>
    <property type="match status" value="1"/>
</dbReference>
<gene>
    <name evidence="9" type="ORF">PHLCEN_2v2602</name>
</gene>
<dbReference type="InterPro" id="IPR001128">
    <property type="entry name" value="Cyt_P450"/>
</dbReference>
<comment type="pathway">
    <text evidence="2">Secondary metabolite biosynthesis.</text>
</comment>
<organism evidence="9 10">
    <name type="scientific">Hermanssonia centrifuga</name>
    <dbReference type="NCBI Taxonomy" id="98765"/>
    <lineage>
        <taxon>Eukaryota</taxon>
        <taxon>Fungi</taxon>
        <taxon>Dikarya</taxon>
        <taxon>Basidiomycota</taxon>
        <taxon>Agaricomycotina</taxon>
        <taxon>Agaricomycetes</taxon>
        <taxon>Polyporales</taxon>
        <taxon>Meruliaceae</taxon>
        <taxon>Hermanssonia</taxon>
    </lineage>
</organism>
<evidence type="ECO:0000256" key="5">
    <source>
        <dbReference type="ARBA" id="ARBA00022723"/>
    </source>
</evidence>
<dbReference type="OrthoDB" id="1470350at2759"/>
<protein>
    <recommendedName>
        <fullName evidence="11">Cytochrome P450</fullName>
    </recommendedName>
</protein>
<evidence type="ECO:0000256" key="6">
    <source>
        <dbReference type="ARBA" id="ARBA00023002"/>
    </source>
</evidence>
<dbReference type="Gene3D" id="1.10.630.10">
    <property type="entry name" value="Cytochrome P450"/>
    <property type="match status" value="1"/>
</dbReference>
<proteinExistence type="inferred from homology"/>
<dbReference type="Proteomes" id="UP000186601">
    <property type="component" value="Unassembled WGS sequence"/>
</dbReference>
<keyword evidence="6" id="KW-0560">Oxidoreductase</keyword>
<evidence type="ECO:0000256" key="3">
    <source>
        <dbReference type="ARBA" id="ARBA00010617"/>
    </source>
</evidence>
<evidence type="ECO:0000256" key="1">
    <source>
        <dbReference type="ARBA" id="ARBA00001971"/>
    </source>
</evidence>
<dbReference type="AlphaFoldDB" id="A0A2R6RLL7"/>
<comment type="similarity">
    <text evidence="3">Belongs to the cytochrome P450 family.</text>
</comment>
<evidence type="ECO:0000256" key="7">
    <source>
        <dbReference type="ARBA" id="ARBA00023004"/>
    </source>
</evidence>
<dbReference type="GO" id="GO:0004497">
    <property type="term" value="F:monooxygenase activity"/>
    <property type="evidence" value="ECO:0007669"/>
    <property type="project" value="UniProtKB-KW"/>
</dbReference>
<reference evidence="9 10" key="1">
    <citation type="submission" date="2018-02" db="EMBL/GenBank/DDBJ databases">
        <title>Genome sequence of the basidiomycete white-rot fungus Phlebia centrifuga.</title>
        <authorList>
            <person name="Granchi Z."/>
            <person name="Peng M."/>
            <person name="de Vries R.P."/>
            <person name="Hilden K."/>
            <person name="Makela M.R."/>
            <person name="Grigoriev I."/>
            <person name="Riley R."/>
        </authorList>
    </citation>
    <scope>NUCLEOTIDE SEQUENCE [LARGE SCALE GENOMIC DNA]</scope>
    <source>
        <strain evidence="9 10">FBCC195</strain>
    </source>
</reference>
<dbReference type="GO" id="GO:0005506">
    <property type="term" value="F:iron ion binding"/>
    <property type="evidence" value="ECO:0007669"/>
    <property type="project" value="InterPro"/>
</dbReference>
<keyword evidence="10" id="KW-1185">Reference proteome</keyword>
<dbReference type="PANTHER" id="PTHR24305:SF166">
    <property type="entry name" value="CYTOCHROME P450 12A4, MITOCHONDRIAL-RELATED"/>
    <property type="match status" value="1"/>
</dbReference>
<keyword evidence="8" id="KW-0503">Monooxygenase</keyword>
<keyword evidence="5" id="KW-0479">Metal-binding</keyword>
<evidence type="ECO:0000256" key="8">
    <source>
        <dbReference type="ARBA" id="ARBA00023033"/>
    </source>
</evidence>
<dbReference type="EMBL" id="MLYV02000243">
    <property type="protein sequence ID" value="PSS30875.1"/>
    <property type="molecule type" value="Genomic_DNA"/>
</dbReference>
<comment type="cofactor">
    <cofactor evidence="1">
        <name>heme</name>
        <dbReference type="ChEBI" id="CHEBI:30413"/>
    </cofactor>
</comment>